<protein>
    <submittedName>
        <fullName evidence="2">Uncharacterized protein</fullName>
    </submittedName>
</protein>
<sequence>MSVPNAIRDDQDGYFLKEDVDVVAWLNKISANLPHQPFMNHMKAVVGSHINFETTFSGFDSNLFHPAFQQGAGSQIHLHLLESSPKLPRDLRTNHRLLKQIYTKIIPYMVRDEEKRPLSSAAMERAAYMALHQHAPAPNKGKKSLTGHSQSKPSVHTLQPAKIRQSSQQQLDANLEAYNQHHEPVLPYSDAPPSGEPETESNAPKSVGASGTLPDESTMDIDPELDDLYS</sequence>
<feature type="region of interest" description="Disordered" evidence="1">
    <location>
        <begin position="136"/>
        <end position="230"/>
    </location>
</feature>
<name>A0A0C9TMY2_SPHS4</name>
<reference evidence="2 3" key="1">
    <citation type="submission" date="2014-06" db="EMBL/GenBank/DDBJ databases">
        <title>Evolutionary Origins and Diversification of the Mycorrhizal Mutualists.</title>
        <authorList>
            <consortium name="DOE Joint Genome Institute"/>
            <consortium name="Mycorrhizal Genomics Consortium"/>
            <person name="Kohler A."/>
            <person name="Kuo A."/>
            <person name="Nagy L.G."/>
            <person name="Floudas D."/>
            <person name="Copeland A."/>
            <person name="Barry K.W."/>
            <person name="Cichocki N."/>
            <person name="Veneault-Fourrey C."/>
            <person name="LaButti K."/>
            <person name="Lindquist E.A."/>
            <person name="Lipzen A."/>
            <person name="Lundell T."/>
            <person name="Morin E."/>
            <person name="Murat C."/>
            <person name="Riley R."/>
            <person name="Ohm R."/>
            <person name="Sun H."/>
            <person name="Tunlid A."/>
            <person name="Henrissat B."/>
            <person name="Grigoriev I.V."/>
            <person name="Hibbett D.S."/>
            <person name="Martin F."/>
        </authorList>
    </citation>
    <scope>NUCLEOTIDE SEQUENCE [LARGE SCALE GENOMIC DNA]</scope>
    <source>
        <strain evidence="2 3">SS14</strain>
    </source>
</reference>
<gene>
    <name evidence="2" type="ORF">M422DRAFT_267011</name>
</gene>
<accession>A0A0C9TMY2</accession>
<dbReference type="AlphaFoldDB" id="A0A0C9TMY2"/>
<evidence type="ECO:0000313" key="2">
    <source>
        <dbReference type="EMBL" id="KIJ31338.1"/>
    </source>
</evidence>
<feature type="compositionally biased region" description="Acidic residues" evidence="1">
    <location>
        <begin position="217"/>
        <end position="230"/>
    </location>
</feature>
<feature type="compositionally biased region" description="Polar residues" evidence="1">
    <location>
        <begin position="146"/>
        <end position="157"/>
    </location>
</feature>
<evidence type="ECO:0000256" key="1">
    <source>
        <dbReference type="SAM" id="MobiDB-lite"/>
    </source>
</evidence>
<keyword evidence="3" id="KW-1185">Reference proteome</keyword>
<dbReference type="HOGENOM" id="CLU_037356_1_0_1"/>
<dbReference type="EMBL" id="KN837244">
    <property type="protein sequence ID" value="KIJ31338.1"/>
    <property type="molecule type" value="Genomic_DNA"/>
</dbReference>
<organism evidence="2 3">
    <name type="scientific">Sphaerobolus stellatus (strain SS14)</name>
    <dbReference type="NCBI Taxonomy" id="990650"/>
    <lineage>
        <taxon>Eukaryota</taxon>
        <taxon>Fungi</taxon>
        <taxon>Dikarya</taxon>
        <taxon>Basidiomycota</taxon>
        <taxon>Agaricomycotina</taxon>
        <taxon>Agaricomycetes</taxon>
        <taxon>Phallomycetidae</taxon>
        <taxon>Geastrales</taxon>
        <taxon>Sphaerobolaceae</taxon>
        <taxon>Sphaerobolus</taxon>
    </lineage>
</organism>
<proteinExistence type="predicted"/>
<dbReference type="Proteomes" id="UP000054279">
    <property type="component" value="Unassembled WGS sequence"/>
</dbReference>
<evidence type="ECO:0000313" key="3">
    <source>
        <dbReference type="Proteomes" id="UP000054279"/>
    </source>
</evidence>